<proteinExistence type="predicted"/>
<dbReference type="InterPro" id="IPR043550">
    <property type="entry name" value="EHMT1/EHMT2"/>
</dbReference>
<dbReference type="Gene3D" id="2.170.270.10">
    <property type="entry name" value="SET domain"/>
    <property type="match status" value="1"/>
</dbReference>
<dbReference type="Pfam" id="PF00856">
    <property type="entry name" value="SET"/>
    <property type="match status" value="1"/>
</dbReference>
<dbReference type="AlphaFoldDB" id="H0XJN8"/>
<dbReference type="GO" id="GO:0046974">
    <property type="term" value="F:histone H3K9 methyltransferase activity"/>
    <property type="evidence" value="ECO:0007669"/>
    <property type="project" value="TreeGrafter"/>
</dbReference>
<reference evidence="3" key="1">
    <citation type="submission" date="2011-03" db="EMBL/GenBank/DDBJ databases">
        <title>Version 3 of the genome sequence of Otolemur garnettii (Bushbaby).</title>
        <authorList>
            <consortium name="The Broad Institute Genome Sequencing Platform"/>
            <person name="Di Palma F."/>
            <person name="Johnson J."/>
            <person name="Lander E.S."/>
            <person name="Lindblad-Toh K."/>
            <person name="Jaffe D.B."/>
            <person name="Gnerre S."/>
            <person name="MacCallum I."/>
            <person name="Przybylski D."/>
            <person name="Ribeiro F.J."/>
            <person name="Burton J.N."/>
            <person name="Walker B.J."/>
            <person name="Sharpe T."/>
            <person name="Hall G."/>
        </authorList>
    </citation>
    <scope>NUCLEOTIDE SEQUENCE [LARGE SCALE GENOMIC DNA]</scope>
</reference>
<dbReference type="GO" id="GO:0002039">
    <property type="term" value="F:p53 binding"/>
    <property type="evidence" value="ECO:0007669"/>
    <property type="project" value="InterPro"/>
</dbReference>
<dbReference type="OMA" id="QDRRIDW"/>
<name>H0XJN8_OTOGA</name>
<organism evidence="2 3">
    <name type="scientific">Otolemur garnettii</name>
    <name type="common">Small-eared galago</name>
    <name type="synonym">Garnett's greater bushbaby</name>
    <dbReference type="NCBI Taxonomy" id="30611"/>
    <lineage>
        <taxon>Eukaryota</taxon>
        <taxon>Metazoa</taxon>
        <taxon>Chordata</taxon>
        <taxon>Craniata</taxon>
        <taxon>Vertebrata</taxon>
        <taxon>Euteleostomi</taxon>
        <taxon>Mammalia</taxon>
        <taxon>Eutheria</taxon>
        <taxon>Euarchontoglires</taxon>
        <taxon>Primates</taxon>
        <taxon>Strepsirrhini</taxon>
        <taxon>Lorisiformes</taxon>
        <taxon>Galagidae</taxon>
        <taxon>Otolemur</taxon>
    </lineage>
</organism>
<protein>
    <recommendedName>
        <fullName evidence="1">SET domain-containing protein</fullName>
    </recommendedName>
</protein>
<dbReference type="PANTHER" id="PTHR46307">
    <property type="entry name" value="G9A, ISOFORM B"/>
    <property type="match status" value="1"/>
</dbReference>
<evidence type="ECO:0000313" key="2">
    <source>
        <dbReference type="Ensembl" id="ENSOGAP00000016328.1"/>
    </source>
</evidence>
<dbReference type="PANTHER" id="PTHR46307:SF1">
    <property type="entry name" value="HISTONE-LYSINE N-METHYLTRANSFERASE EHMT2"/>
    <property type="match status" value="1"/>
</dbReference>
<dbReference type="PROSITE" id="PS50280">
    <property type="entry name" value="SET"/>
    <property type="match status" value="1"/>
</dbReference>
<dbReference type="InterPro" id="IPR046341">
    <property type="entry name" value="SET_dom_sf"/>
</dbReference>
<evidence type="ECO:0000313" key="3">
    <source>
        <dbReference type="Proteomes" id="UP000005225"/>
    </source>
</evidence>
<reference evidence="2" key="2">
    <citation type="submission" date="2025-08" db="UniProtKB">
        <authorList>
            <consortium name="Ensembl"/>
        </authorList>
    </citation>
    <scope>IDENTIFICATION</scope>
</reference>
<dbReference type="STRING" id="30611.ENSOGAP00000016328"/>
<dbReference type="GO" id="GO:0000785">
    <property type="term" value="C:chromatin"/>
    <property type="evidence" value="ECO:0007669"/>
    <property type="project" value="TreeGrafter"/>
</dbReference>
<dbReference type="Ensembl" id="ENSOGAT00000031087.1">
    <property type="protein sequence ID" value="ENSOGAP00000016328.1"/>
    <property type="gene ID" value="ENSOGAG00000034140.1"/>
</dbReference>
<dbReference type="HOGENOM" id="CLU_020840_3_1_1"/>
<sequence length="257" mass="29152">HGASPDLWNKEGITAWDLTPKGSDVWCALQLNCKLQLGAIGTEKIICWDMALGYKNVPVPCVNGEPCPDYTYISQNCETSIMNVGHNIPPLWHYKDGWLLQEFNEIFQCNQVCSCKLKEPRHAERHKGTAETLRNSQDGLGVCDLQTIPQGTFICKHVGELICNAEADVIEDDSYLSNLDNKDGEVYCIDAGYYSNTSCFINHSYDLNILPVWVVMLHQDLQFPHIAFSSRHIWTGEELGFDYGDRFCNIKIKYFTC</sequence>
<keyword evidence="3" id="KW-1185">Reference proteome</keyword>
<dbReference type="EMBL" id="AAQR03135281">
    <property type="status" value="NOT_ANNOTATED_CDS"/>
    <property type="molecule type" value="Genomic_DNA"/>
</dbReference>
<accession>H0XJN8</accession>
<dbReference type="SMART" id="SM00317">
    <property type="entry name" value="SET"/>
    <property type="match status" value="1"/>
</dbReference>
<dbReference type="InterPro" id="IPR001214">
    <property type="entry name" value="SET_dom"/>
</dbReference>
<dbReference type="GO" id="GO:0005634">
    <property type="term" value="C:nucleus"/>
    <property type="evidence" value="ECO:0007669"/>
    <property type="project" value="TreeGrafter"/>
</dbReference>
<reference evidence="2" key="3">
    <citation type="submission" date="2025-09" db="UniProtKB">
        <authorList>
            <consortium name="Ensembl"/>
        </authorList>
    </citation>
    <scope>IDENTIFICATION</scope>
</reference>
<dbReference type="GO" id="GO:0000122">
    <property type="term" value="P:negative regulation of transcription by RNA polymerase II"/>
    <property type="evidence" value="ECO:0007669"/>
    <property type="project" value="TreeGrafter"/>
</dbReference>
<dbReference type="InParanoid" id="H0XJN8"/>
<feature type="domain" description="SET" evidence="1">
    <location>
        <begin position="110"/>
        <end position="244"/>
    </location>
</feature>
<evidence type="ECO:0000259" key="1">
    <source>
        <dbReference type="PROSITE" id="PS50280"/>
    </source>
</evidence>
<dbReference type="GeneTree" id="ENSGT00940000159459"/>
<dbReference type="eggNOG" id="KOG1082">
    <property type="taxonomic scope" value="Eukaryota"/>
</dbReference>
<dbReference type="Proteomes" id="UP000005225">
    <property type="component" value="Unassembled WGS sequence"/>
</dbReference>
<dbReference type="SUPFAM" id="SSF82199">
    <property type="entry name" value="SET domain"/>
    <property type="match status" value="1"/>
</dbReference>